<dbReference type="OrthoDB" id="5313365at2759"/>
<evidence type="ECO:0000256" key="1">
    <source>
        <dbReference type="SAM" id="MobiDB-lite"/>
    </source>
</evidence>
<gene>
    <name evidence="2" type="ORF">C7212DRAFT_356635</name>
</gene>
<accession>A0A317SVR8</accession>
<comment type="caution">
    <text evidence="2">The sequence shown here is derived from an EMBL/GenBank/DDBJ whole genome shotgun (WGS) entry which is preliminary data.</text>
</comment>
<sequence>MACPDCRTARTLDDDKEQALVTIKALVHNFQTLAILLDSVRPPFSSCLPKDGGAWQLPQELVQRTIGVLDQFHMLTSRPPKSPTAPRKGGAAINGENCKRSCHPLEEWGPLGKATSTEFYYLASMQVLERLKDLKSGKYRHKEREKSALMEQFENLVSCADPSGRLEEMVRRILSNPKYRGIPGGERKLGPIQQSTAVNRTRSTWPGTLEEAPIPPPKTPHIAPGQGTEQLSLKGRGAMRIQEHYDPFCPPLPPSLVVSAGLQTRWRPGGAEAPSAFGISDVLAMTRGQQKAPGGAAEEIPKDAEPGQPRSGLIFKNWAAVNLTSFADLYKPVLLDYFPIRDIPKEDSPVFIVDSAATPFTFTTFWRNLNLTEASEIFRWMNVYRGTLLDIVNSLKMDLVPHDGFATPQDDSWIPLRYPRVRFIRDMHAQFKQMYGESPWSGAEIMRLLNTCGTCRSLTTSSTEPSHTSDSSGRPLLHFSIRCDGISVIFRDFLRQIVVPASQTYTSPGQTIILTPALYDPHQSFDDLSTKTSFEVPSQFSWLGWDQVLQGFLGVVPESLLTEAHTRVISQVQGLFTVDIPITASTVTAFSRGVQYETRVRARVKLRISKNLSVRDTRTWEEQIAKASSTTGPTSEPTSTDTTLGRAGDGKKPSPEPEHERCVECDEFYNSPAVSEARASKDQASPGDSISVLLWGQGFKEWMNIVFLADPQARSAKHHRVSNPGSGPLSFKNIELDAGGGSGYLLMDRVKNQLFRIGAELEVSANYGTHSRLHRDICNNLEASTGATGLFYQSDITFIPSFTAVGPIDTLNGEIINPVRGSQPGDTFSRSSTSWVKATLQKVLKQLACFRYDFNETIKINIHVGLEAVSGYELREIKTIAKAIVLFGGLLNGIGLTPNPGHHKCCLDPTERVRSNVKHIRAIDKAPSAEDVAQLMNSLEASGYTYHGEPGPENRRYDFSCVESQAVIIWIQVFPKLDAKDVIDWISMILLFNRTAITVDSSMFDDLAEKSVTLASLNRFIAKG</sequence>
<feature type="region of interest" description="Disordered" evidence="1">
    <location>
        <begin position="624"/>
        <end position="661"/>
    </location>
</feature>
<organism evidence="2 3">
    <name type="scientific">Tuber magnatum</name>
    <name type="common">white Piedmont truffle</name>
    <dbReference type="NCBI Taxonomy" id="42249"/>
    <lineage>
        <taxon>Eukaryota</taxon>
        <taxon>Fungi</taxon>
        <taxon>Dikarya</taxon>
        <taxon>Ascomycota</taxon>
        <taxon>Pezizomycotina</taxon>
        <taxon>Pezizomycetes</taxon>
        <taxon>Pezizales</taxon>
        <taxon>Tuberaceae</taxon>
        <taxon>Tuber</taxon>
    </lineage>
</organism>
<feature type="compositionally biased region" description="Basic and acidic residues" evidence="1">
    <location>
        <begin position="648"/>
        <end position="661"/>
    </location>
</feature>
<dbReference type="AlphaFoldDB" id="A0A317SVR8"/>
<proteinExistence type="predicted"/>
<reference evidence="2 3" key="1">
    <citation type="submission" date="2018-03" db="EMBL/GenBank/DDBJ databases">
        <title>Genomes of Pezizomycetes fungi and the evolution of truffles.</title>
        <authorList>
            <person name="Murat C."/>
            <person name="Payen T."/>
            <person name="Noel B."/>
            <person name="Kuo A."/>
            <person name="Martin F.M."/>
        </authorList>
    </citation>
    <scope>NUCLEOTIDE SEQUENCE [LARGE SCALE GENOMIC DNA]</scope>
    <source>
        <strain evidence="2">091103-1</strain>
    </source>
</reference>
<evidence type="ECO:0000313" key="2">
    <source>
        <dbReference type="EMBL" id="PWW78595.1"/>
    </source>
</evidence>
<protein>
    <submittedName>
        <fullName evidence="2">Uncharacterized protein</fullName>
    </submittedName>
</protein>
<keyword evidence="3" id="KW-1185">Reference proteome</keyword>
<name>A0A317SVR8_9PEZI</name>
<evidence type="ECO:0000313" key="3">
    <source>
        <dbReference type="Proteomes" id="UP000246991"/>
    </source>
</evidence>
<dbReference type="Proteomes" id="UP000246991">
    <property type="component" value="Unassembled WGS sequence"/>
</dbReference>
<dbReference type="EMBL" id="PYWC01000014">
    <property type="protein sequence ID" value="PWW78595.1"/>
    <property type="molecule type" value="Genomic_DNA"/>
</dbReference>
<feature type="compositionally biased region" description="Low complexity" evidence="1">
    <location>
        <begin position="628"/>
        <end position="643"/>
    </location>
</feature>